<proteinExistence type="predicted"/>
<dbReference type="AlphaFoldDB" id="A0A284RLY1"/>
<dbReference type="InterPro" id="IPR004843">
    <property type="entry name" value="Calcineurin-like_PHP"/>
</dbReference>
<dbReference type="GO" id="GO:0016787">
    <property type="term" value="F:hydrolase activity"/>
    <property type="evidence" value="ECO:0007669"/>
    <property type="project" value="InterPro"/>
</dbReference>
<dbReference type="PANTHER" id="PTHR37844:SF2">
    <property type="entry name" value="SER_THR PROTEIN PHOSPHATASE SUPERFAMILY (AFU_ORTHOLOGUE AFUA_1G14840)"/>
    <property type="match status" value="1"/>
</dbReference>
<dbReference type="OMA" id="CDFERKG"/>
<evidence type="ECO:0000313" key="3">
    <source>
        <dbReference type="Proteomes" id="UP000219338"/>
    </source>
</evidence>
<dbReference type="Gene3D" id="3.60.21.10">
    <property type="match status" value="1"/>
</dbReference>
<name>A0A284RLY1_ARMOS</name>
<gene>
    <name evidence="2" type="ORF">ARMOST_13115</name>
</gene>
<sequence>MDQFRLQILSDLHLEVERPDEPLYAYDFPVSTPNLALLGDIGWTRDDRLFDWLRAQLARFETVFFVCGNHEPYGVDATVKDSMDRLQSFQQSSSGKLIVLDRTRFDVSPTLTILGCTLWSALDPDCLDILSWSLTDFKRIHGFDAASYNTLHQVDLAWLCESVEAIRRDEPHRRVVVLTHHAPTIEGTGDPKYIGGPTNSAFATELTELPCWGSPVHMWAFGHTHWCCDFERKGVRVYANQRGYGTGTTDFDPSKAVLL</sequence>
<protein>
    <submittedName>
        <fullName evidence="2">Related to Ser/Thr protein phosphatase superfamily</fullName>
    </submittedName>
</protein>
<feature type="domain" description="Calcineurin-like phosphoesterase" evidence="1">
    <location>
        <begin position="8"/>
        <end position="226"/>
    </location>
</feature>
<evidence type="ECO:0000259" key="1">
    <source>
        <dbReference type="Pfam" id="PF00149"/>
    </source>
</evidence>
<dbReference type="EMBL" id="FUEG01000011">
    <property type="protein sequence ID" value="SJL09734.1"/>
    <property type="molecule type" value="Genomic_DNA"/>
</dbReference>
<dbReference type="Pfam" id="PF00149">
    <property type="entry name" value="Metallophos"/>
    <property type="match status" value="1"/>
</dbReference>
<accession>A0A284RLY1</accession>
<organism evidence="2 3">
    <name type="scientific">Armillaria ostoyae</name>
    <name type="common">Armillaria root rot fungus</name>
    <dbReference type="NCBI Taxonomy" id="47428"/>
    <lineage>
        <taxon>Eukaryota</taxon>
        <taxon>Fungi</taxon>
        <taxon>Dikarya</taxon>
        <taxon>Basidiomycota</taxon>
        <taxon>Agaricomycotina</taxon>
        <taxon>Agaricomycetes</taxon>
        <taxon>Agaricomycetidae</taxon>
        <taxon>Agaricales</taxon>
        <taxon>Marasmiineae</taxon>
        <taxon>Physalacriaceae</taxon>
        <taxon>Armillaria</taxon>
    </lineage>
</organism>
<dbReference type="PANTHER" id="PTHR37844">
    <property type="entry name" value="SER/THR PROTEIN PHOSPHATASE SUPERFAMILY (AFU_ORTHOLOGUE AFUA_1G14840)"/>
    <property type="match status" value="1"/>
</dbReference>
<dbReference type="InterPro" id="IPR029052">
    <property type="entry name" value="Metallo-depent_PP-like"/>
</dbReference>
<dbReference type="Proteomes" id="UP000219338">
    <property type="component" value="Unassembled WGS sequence"/>
</dbReference>
<keyword evidence="3" id="KW-1185">Reference proteome</keyword>
<reference evidence="3" key="1">
    <citation type="journal article" date="2017" name="Nat. Ecol. Evol.">
        <title>Genome expansion and lineage-specific genetic innovations in the forest pathogenic fungi Armillaria.</title>
        <authorList>
            <person name="Sipos G."/>
            <person name="Prasanna A.N."/>
            <person name="Walter M.C."/>
            <person name="O'Connor E."/>
            <person name="Balint B."/>
            <person name="Krizsan K."/>
            <person name="Kiss B."/>
            <person name="Hess J."/>
            <person name="Varga T."/>
            <person name="Slot J."/>
            <person name="Riley R."/>
            <person name="Boka B."/>
            <person name="Rigling D."/>
            <person name="Barry K."/>
            <person name="Lee J."/>
            <person name="Mihaltcheva S."/>
            <person name="LaButti K."/>
            <person name="Lipzen A."/>
            <person name="Waldron R."/>
            <person name="Moloney N.M."/>
            <person name="Sperisen C."/>
            <person name="Kredics L."/>
            <person name="Vagvoelgyi C."/>
            <person name="Patrignani A."/>
            <person name="Fitzpatrick D."/>
            <person name="Nagy I."/>
            <person name="Doyle S."/>
            <person name="Anderson J.B."/>
            <person name="Grigoriev I.V."/>
            <person name="Gueldener U."/>
            <person name="Muensterkoetter M."/>
            <person name="Nagy L.G."/>
        </authorList>
    </citation>
    <scope>NUCLEOTIDE SEQUENCE [LARGE SCALE GENOMIC DNA]</scope>
    <source>
        <strain evidence="3">C18/9</strain>
    </source>
</reference>
<dbReference type="OrthoDB" id="550558at2759"/>
<evidence type="ECO:0000313" key="2">
    <source>
        <dbReference type="EMBL" id="SJL09734.1"/>
    </source>
</evidence>
<dbReference type="SUPFAM" id="SSF56300">
    <property type="entry name" value="Metallo-dependent phosphatases"/>
    <property type="match status" value="1"/>
</dbReference>